<name>A0A0F9VWX1_9ZZZZ</name>
<evidence type="ECO:0000313" key="1">
    <source>
        <dbReference type="EMBL" id="KKN70228.1"/>
    </source>
</evidence>
<accession>A0A0F9VWX1</accession>
<protein>
    <submittedName>
        <fullName evidence="1">Uncharacterized protein</fullName>
    </submittedName>
</protein>
<proteinExistence type="predicted"/>
<organism evidence="1">
    <name type="scientific">marine sediment metagenome</name>
    <dbReference type="NCBI Taxonomy" id="412755"/>
    <lineage>
        <taxon>unclassified sequences</taxon>
        <taxon>metagenomes</taxon>
        <taxon>ecological metagenomes</taxon>
    </lineage>
</organism>
<dbReference type="EMBL" id="LAZR01000407">
    <property type="protein sequence ID" value="KKN70228.1"/>
    <property type="molecule type" value="Genomic_DNA"/>
</dbReference>
<sequence length="50" mass="5920">MSSEDLKELDEKLIEMNRDIIRLTDTIINSIEPRLERLERNVQPAISYMS</sequence>
<dbReference type="AlphaFoldDB" id="A0A0F9VWX1"/>
<comment type="caution">
    <text evidence="1">The sequence shown here is derived from an EMBL/GenBank/DDBJ whole genome shotgun (WGS) entry which is preliminary data.</text>
</comment>
<gene>
    <name evidence="1" type="ORF">LCGC14_0432520</name>
</gene>
<reference evidence="1" key="1">
    <citation type="journal article" date="2015" name="Nature">
        <title>Complex archaea that bridge the gap between prokaryotes and eukaryotes.</title>
        <authorList>
            <person name="Spang A."/>
            <person name="Saw J.H."/>
            <person name="Jorgensen S.L."/>
            <person name="Zaremba-Niedzwiedzka K."/>
            <person name="Martijn J."/>
            <person name="Lind A.E."/>
            <person name="van Eijk R."/>
            <person name="Schleper C."/>
            <person name="Guy L."/>
            <person name="Ettema T.J."/>
        </authorList>
    </citation>
    <scope>NUCLEOTIDE SEQUENCE</scope>
</reference>